<dbReference type="GO" id="GO:0016020">
    <property type="term" value="C:membrane"/>
    <property type="evidence" value="ECO:0007669"/>
    <property type="project" value="TreeGrafter"/>
</dbReference>
<dbReference type="PANTHER" id="PTHR43490:SF132">
    <property type="entry name" value="SHORT-CHAIN DEHYDROGENASE_REDUCTASE"/>
    <property type="match status" value="1"/>
</dbReference>
<gene>
    <name evidence="4" type="ORF">OIU79_016082</name>
</gene>
<evidence type="ECO:0000256" key="2">
    <source>
        <dbReference type="ARBA" id="ARBA00022857"/>
    </source>
</evidence>
<comment type="similarity">
    <text evidence="1">Belongs to the short-chain dehydrogenases/reductases (SDR) family.</text>
</comment>
<keyword evidence="5" id="KW-1185">Reference proteome</keyword>
<evidence type="ECO:0000256" key="1">
    <source>
        <dbReference type="ARBA" id="ARBA00006484"/>
    </source>
</evidence>
<dbReference type="EMBL" id="JAPFFK010000019">
    <property type="protein sequence ID" value="KAJ6686220.1"/>
    <property type="molecule type" value="Genomic_DNA"/>
</dbReference>
<accession>A0A9Q0SR29</accession>
<evidence type="ECO:0000313" key="4">
    <source>
        <dbReference type="EMBL" id="KAJ6686220.1"/>
    </source>
</evidence>
<reference evidence="4" key="2">
    <citation type="journal article" date="2023" name="Int. J. Mol. Sci.">
        <title>De Novo Assembly and Annotation of 11 Diverse Shrub Willow (Salix) Genomes Reveals Novel Gene Organization in Sex-Linked Regions.</title>
        <authorList>
            <person name="Hyden B."/>
            <person name="Feng K."/>
            <person name="Yates T.B."/>
            <person name="Jawdy S."/>
            <person name="Cereghino C."/>
            <person name="Smart L.B."/>
            <person name="Muchero W."/>
        </authorList>
    </citation>
    <scope>NUCLEOTIDE SEQUENCE</scope>
    <source>
        <tissue evidence="4">Shoot tip</tissue>
    </source>
</reference>
<organism evidence="4 5">
    <name type="scientific">Salix purpurea</name>
    <name type="common">Purple osier willow</name>
    <dbReference type="NCBI Taxonomy" id="77065"/>
    <lineage>
        <taxon>Eukaryota</taxon>
        <taxon>Viridiplantae</taxon>
        <taxon>Streptophyta</taxon>
        <taxon>Embryophyta</taxon>
        <taxon>Tracheophyta</taxon>
        <taxon>Spermatophyta</taxon>
        <taxon>Magnoliopsida</taxon>
        <taxon>eudicotyledons</taxon>
        <taxon>Gunneridae</taxon>
        <taxon>Pentapetalae</taxon>
        <taxon>rosids</taxon>
        <taxon>fabids</taxon>
        <taxon>Malpighiales</taxon>
        <taxon>Salicaceae</taxon>
        <taxon>Saliceae</taxon>
        <taxon>Salix</taxon>
    </lineage>
</organism>
<proteinExistence type="inferred from homology"/>
<evidence type="ECO:0000313" key="5">
    <source>
        <dbReference type="Proteomes" id="UP001151532"/>
    </source>
</evidence>
<dbReference type="OrthoDB" id="7289984at2759"/>
<dbReference type="GO" id="GO:0016491">
    <property type="term" value="F:oxidoreductase activity"/>
    <property type="evidence" value="ECO:0007669"/>
    <property type="project" value="UniProtKB-KW"/>
</dbReference>
<protein>
    <submittedName>
        <fullName evidence="4">REDUCTASE putative-RELATED</fullName>
    </submittedName>
</protein>
<dbReference type="AlphaFoldDB" id="A0A9Q0SR29"/>
<dbReference type="Gene3D" id="3.40.50.720">
    <property type="entry name" value="NAD(P)-binding Rossmann-like Domain"/>
    <property type="match status" value="1"/>
</dbReference>
<comment type="caution">
    <text evidence="4">The sequence shown here is derived from an EMBL/GenBank/DDBJ whole genome shotgun (WGS) entry which is preliminary data.</text>
</comment>
<sequence length="106" mass="11162">MDPASIASLADFIRSQYGRLDILFDELPDGKVNNAAISGTTIDSDAVAASKITGTEKPRGGQLYWSVRTDVSNNTGTLSVDEAAVYPVKLALLPDGGPSGLFFILD</sequence>
<name>A0A9Q0SR29_SALPP</name>
<reference evidence="4" key="1">
    <citation type="submission" date="2022-11" db="EMBL/GenBank/DDBJ databases">
        <authorList>
            <person name="Hyden B.L."/>
            <person name="Feng K."/>
            <person name="Yates T."/>
            <person name="Jawdy S."/>
            <person name="Smart L.B."/>
            <person name="Muchero W."/>
        </authorList>
    </citation>
    <scope>NUCLEOTIDE SEQUENCE</scope>
    <source>
        <tissue evidence="4">Shoot tip</tissue>
    </source>
</reference>
<keyword evidence="3" id="KW-0560">Oxidoreductase</keyword>
<keyword evidence="2" id="KW-0521">NADP</keyword>
<evidence type="ECO:0000256" key="3">
    <source>
        <dbReference type="ARBA" id="ARBA00023002"/>
    </source>
</evidence>
<dbReference type="PANTHER" id="PTHR43490">
    <property type="entry name" value="(+)-NEOMENTHOL DEHYDROGENASE"/>
    <property type="match status" value="1"/>
</dbReference>
<dbReference type="Proteomes" id="UP001151532">
    <property type="component" value="Chromosome 2"/>
</dbReference>